<dbReference type="InParanoid" id="A2F3X3"/>
<protein>
    <recommendedName>
        <fullName evidence="3">UDENN domain-containing protein</fullName>
    </recommendedName>
</protein>
<reference evidence="1" key="2">
    <citation type="journal article" date="2007" name="Science">
        <title>Draft genome sequence of the sexually transmitted pathogen Trichomonas vaginalis.</title>
        <authorList>
            <person name="Carlton J.M."/>
            <person name="Hirt R.P."/>
            <person name="Silva J.C."/>
            <person name="Delcher A.L."/>
            <person name="Schatz M."/>
            <person name="Zhao Q."/>
            <person name="Wortman J.R."/>
            <person name="Bidwell S.L."/>
            <person name="Alsmark U.C.M."/>
            <person name="Besteiro S."/>
            <person name="Sicheritz-Ponten T."/>
            <person name="Noel C.J."/>
            <person name="Dacks J.B."/>
            <person name="Foster P.G."/>
            <person name="Simillion C."/>
            <person name="Van de Peer Y."/>
            <person name="Miranda-Saavedra D."/>
            <person name="Barton G.J."/>
            <person name="Westrop G.D."/>
            <person name="Mueller S."/>
            <person name="Dessi D."/>
            <person name="Fiori P.L."/>
            <person name="Ren Q."/>
            <person name="Paulsen I."/>
            <person name="Zhang H."/>
            <person name="Bastida-Corcuera F.D."/>
            <person name="Simoes-Barbosa A."/>
            <person name="Brown M.T."/>
            <person name="Hayes R.D."/>
            <person name="Mukherjee M."/>
            <person name="Okumura C.Y."/>
            <person name="Schneider R."/>
            <person name="Smith A.J."/>
            <person name="Vanacova S."/>
            <person name="Villalvazo M."/>
            <person name="Haas B.J."/>
            <person name="Pertea M."/>
            <person name="Feldblyum T.V."/>
            <person name="Utterback T.R."/>
            <person name="Shu C.L."/>
            <person name="Osoegawa K."/>
            <person name="de Jong P.J."/>
            <person name="Hrdy I."/>
            <person name="Horvathova L."/>
            <person name="Zubacova Z."/>
            <person name="Dolezal P."/>
            <person name="Malik S.B."/>
            <person name="Logsdon J.M. Jr."/>
            <person name="Henze K."/>
            <person name="Gupta A."/>
            <person name="Wang C.C."/>
            <person name="Dunne R.L."/>
            <person name="Upcroft J.A."/>
            <person name="Upcroft P."/>
            <person name="White O."/>
            <person name="Salzberg S.L."/>
            <person name="Tang P."/>
            <person name="Chiu C.-H."/>
            <person name="Lee Y.-S."/>
            <person name="Embley T.M."/>
            <person name="Coombs G.H."/>
            <person name="Mottram J.C."/>
            <person name="Tachezy J."/>
            <person name="Fraser-Liggett C.M."/>
            <person name="Johnson P.J."/>
        </authorList>
    </citation>
    <scope>NUCLEOTIDE SEQUENCE [LARGE SCALE GENOMIC DNA]</scope>
    <source>
        <strain evidence="1">G3</strain>
    </source>
</reference>
<evidence type="ECO:0008006" key="3">
    <source>
        <dbReference type="Google" id="ProtNLM"/>
    </source>
</evidence>
<dbReference type="VEuPathDB" id="TrichDB:TVAGG3_0307530"/>
<proteinExistence type="predicted"/>
<dbReference type="OrthoDB" id="10575991at2759"/>
<name>A2F3X3_TRIV3</name>
<reference evidence="1" key="1">
    <citation type="submission" date="2006-10" db="EMBL/GenBank/DDBJ databases">
        <authorList>
            <person name="Amadeo P."/>
            <person name="Zhao Q."/>
            <person name="Wortman J."/>
            <person name="Fraser-Liggett C."/>
            <person name="Carlton J."/>
        </authorList>
    </citation>
    <scope>NUCLEOTIDE SEQUENCE</scope>
    <source>
        <strain evidence="1">G3</strain>
    </source>
</reference>
<dbReference type="Proteomes" id="UP000001542">
    <property type="component" value="Unassembled WGS sequence"/>
</dbReference>
<gene>
    <name evidence="1" type="ORF">TVAG_290950</name>
</gene>
<keyword evidence="2" id="KW-1185">Reference proteome</keyword>
<dbReference type="AlphaFoldDB" id="A2F3X3"/>
<dbReference type="KEGG" id="tva:4758209"/>
<dbReference type="SMR" id="A2F3X3"/>
<evidence type="ECO:0000313" key="2">
    <source>
        <dbReference type="Proteomes" id="UP000001542"/>
    </source>
</evidence>
<dbReference type="RefSeq" id="XP_001313318.1">
    <property type="nucleotide sequence ID" value="XM_001313317.1"/>
</dbReference>
<organism evidence="1 2">
    <name type="scientific">Trichomonas vaginalis (strain ATCC PRA-98 / G3)</name>
    <dbReference type="NCBI Taxonomy" id="412133"/>
    <lineage>
        <taxon>Eukaryota</taxon>
        <taxon>Metamonada</taxon>
        <taxon>Parabasalia</taxon>
        <taxon>Trichomonadida</taxon>
        <taxon>Trichomonadidae</taxon>
        <taxon>Trichomonas</taxon>
    </lineage>
</organism>
<dbReference type="EMBL" id="DS113603">
    <property type="protein sequence ID" value="EAY00389.1"/>
    <property type="molecule type" value="Genomic_DNA"/>
</dbReference>
<evidence type="ECO:0000313" key="1">
    <source>
        <dbReference type="EMBL" id="EAY00389.1"/>
    </source>
</evidence>
<dbReference type="VEuPathDB" id="TrichDB:TVAG_290950"/>
<accession>A2F3X3</accession>
<dbReference type="GO" id="GO:0055037">
    <property type="term" value="C:recycling endosome"/>
    <property type="evidence" value="ECO:0000318"/>
    <property type="project" value="GO_Central"/>
</dbReference>
<sequence length="398" mass="46386">MQSSYIDAAILLKVTSAKSCIPVKFFPDEIHTDPQIETIMTNSLVKCKTELIFCYTLDTRIAFAYSFKLKDEYYSISIITTYHYPKLYEIFYLEMSQNFKGSEHEMTAEEMFDVMTNTLPTWVNFQMERLQEVDIKSMYEYLSTTADFFSDYDPYLYFENFNTVNSAWKALLKGTGLLVVADTPDLLMKAAFAALCIISPLKFQGNFIISVCDFDWRLDDLDQYEVVCVLPNTLKYINRKFKIALKAQDLAFDFSGSREKLLEKSTKFKELLIYLMDRVLTLNPFNDILEGPYVNDSLEKEMNPSKHRGSLLPPEIRIAEKTSTIKKWRKSIIFRDSFRDSFLSSEPSNVVSSFSLHHVKELSSILDEIDERFKDDTHIRAVVKKYRKEIASYLEAYK</sequence>